<reference evidence="2 3" key="1">
    <citation type="submission" date="2019-09" db="EMBL/GenBank/DDBJ databases">
        <authorList>
            <person name="Ou C."/>
        </authorList>
    </citation>
    <scope>NUCLEOTIDE SEQUENCE [LARGE SCALE GENOMIC DNA]</scope>
    <source>
        <strain evidence="2">S2</strain>
        <tissue evidence="2">Leaf</tissue>
    </source>
</reference>
<evidence type="ECO:0000313" key="2">
    <source>
        <dbReference type="EMBL" id="KAB2595926.1"/>
    </source>
</evidence>
<dbReference type="Proteomes" id="UP000327157">
    <property type="component" value="Chromosome 7"/>
</dbReference>
<evidence type="ECO:0000256" key="1">
    <source>
        <dbReference type="SAM" id="MobiDB-lite"/>
    </source>
</evidence>
<reference evidence="3" key="2">
    <citation type="submission" date="2019-10" db="EMBL/GenBank/DDBJ databases">
        <title>A de novo genome assembly of a pear dwarfing rootstock.</title>
        <authorList>
            <person name="Wang F."/>
            <person name="Wang J."/>
            <person name="Li S."/>
            <person name="Zhang Y."/>
            <person name="Fang M."/>
            <person name="Ma L."/>
            <person name="Zhao Y."/>
            <person name="Jiang S."/>
        </authorList>
    </citation>
    <scope>NUCLEOTIDE SEQUENCE [LARGE SCALE GENOMIC DNA]</scope>
</reference>
<dbReference type="AlphaFoldDB" id="A0A5N5EYQ7"/>
<gene>
    <name evidence="2" type="ORF">D8674_031376</name>
</gene>
<organism evidence="2 3">
    <name type="scientific">Pyrus ussuriensis x Pyrus communis</name>
    <dbReference type="NCBI Taxonomy" id="2448454"/>
    <lineage>
        <taxon>Eukaryota</taxon>
        <taxon>Viridiplantae</taxon>
        <taxon>Streptophyta</taxon>
        <taxon>Embryophyta</taxon>
        <taxon>Tracheophyta</taxon>
        <taxon>Spermatophyta</taxon>
        <taxon>Magnoliopsida</taxon>
        <taxon>eudicotyledons</taxon>
        <taxon>Gunneridae</taxon>
        <taxon>Pentapetalae</taxon>
        <taxon>rosids</taxon>
        <taxon>fabids</taxon>
        <taxon>Rosales</taxon>
        <taxon>Rosaceae</taxon>
        <taxon>Amygdaloideae</taxon>
        <taxon>Maleae</taxon>
        <taxon>Pyrus</taxon>
    </lineage>
</organism>
<evidence type="ECO:0000313" key="3">
    <source>
        <dbReference type="Proteomes" id="UP000327157"/>
    </source>
</evidence>
<name>A0A5N5EYQ7_9ROSA</name>
<dbReference type="PANTHER" id="PTHR47747">
    <property type="entry name" value="RIBONUCLEASE P PROTEIN SUBUNIT P38-LIKE PROTEIN"/>
    <property type="match status" value="1"/>
</dbReference>
<keyword evidence="3" id="KW-1185">Reference proteome</keyword>
<proteinExistence type="predicted"/>
<protein>
    <submittedName>
        <fullName evidence="2">Uncharacterized protein</fullName>
    </submittedName>
</protein>
<feature type="region of interest" description="Disordered" evidence="1">
    <location>
        <begin position="56"/>
        <end position="78"/>
    </location>
</feature>
<dbReference type="EMBL" id="SMOL01000781">
    <property type="protein sequence ID" value="KAB2595926.1"/>
    <property type="molecule type" value="Genomic_DNA"/>
</dbReference>
<accession>A0A5N5EYQ7</accession>
<dbReference type="PANTHER" id="PTHR47747:SF3">
    <property type="entry name" value="OS03G0853600 PROTEIN"/>
    <property type="match status" value="1"/>
</dbReference>
<comment type="caution">
    <text evidence="2">The sequence shown here is derived from an EMBL/GenBank/DDBJ whole genome shotgun (WGS) entry which is preliminary data.</text>
</comment>
<sequence length="87" mass="10216">MSSCWKEDSKGNTRVIEIFANHRNAWQAKEKWLLHQINVAHQEIGHLHARILELEKTQDDSRGQDSGFGEGSWGEGRHDWLQRRLRV</sequence>
<dbReference type="OrthoDB" id="1742371at2759"/>
<reference evidence="2 3" key="3">
    <citation type="submission" date="2019-11" db="EMBL/GenBank/DDBJ databases">
        <title>A de novo genome assembly of a pear dwarfing rootstock.</title>
        <authorList>
            <person name="Wang F."/>
            <person name="Wang J."/>
            <person name="Li S."/>
            <person name="Zhang Y."/>
            <person name="Fang M."/>
            <person name="Ma L."/>
            <person name="Zhao Y."/>
            <person name="Jiang S."/>
        </authorList>
    </citation>
    <scope>NUCLEOTIDE SEQUENCE [LARGE SCALE GENOMIC DNA]</scope>
    <source>
        <strain evidence="2">S2</strain>
        <tissue evidence="2">Leaf</tissue>
    </source>
</reference>